<keyword evidence="5" id="KW-1185">Reference proteome</keyword>
<feature type="repeat" description="ANK" evidence="3">
    <location>
        <begin position="110"/>
        <end position="142"/>
    </location>
</feature>
<feature type="repeat" description="ANK" evidence="3">
    <location>
        <begin position="143"/>
        <end position="175"/>
    </location>
</feature>
<sequence>MLKYLLRNKSPDMDLNAKGKSDKTALCWALYNKNVDITDDRGVLPLSYAAINGFDGILEDLLKRSKNGLNSPEHGTDMTALMFAAVHGHTRCVELLLQEKYIAVEKRDYLGNSALHSAAYCGHTQVVDVLLARGAGTDAKTWQDETTLHMAAMKGHIEIVEILLRHGHLVNGEDKAHRTALSCAARGGFEDIVALLLQNKAVIFEVPRSGFEFTPSVDMPTISGPAREGHLKIVQMLLDFQQTLSDAPKEEGVLSYDNEILKYSKGIALREALLGEHEELVDYLVHLGADTCLVDQLESSALHFAAGSGNEKIVNWVLETVPVDRTRVWDSWGNSPLNYAINGGHEAIIRILLEKQKCLGPNISNPETIMGFTPLHHAARQGKANIIRLLLEMGADIDTVDPSGNSALAIASSLGHEAAVRVLIEARANINAAGPDKFQTALFFACQGGHRGIIQLLLDNGAVQSINMRDSQYGRTPLDEAIRNGDHSLAKLLQDAWNKSHHSGH</sequence>
<dbReference type="PANTHER" id="PTHR24173:SF74">
    <property type="entry name" value="ANKYRIN REPEAT DOMAIN-CONTAINING PROTEIN 16"/>
    <property type="match status" value="1"/>
</dbReference>
<dbReference type="InterPro" id="IPR036770">
    <property type="entry name" value="Ankyrin_rpt-contain_sf"/>
</dbReference>
<feature type="repeat" description="ANK" evidence="3">
    <location>
        <begin position="370"/>
        <end position="402"/>
    </location>
</feature>
<accession>A0AAV9V1L3</accession>
<comment type="caution">
    <text evidence="4">The sequence shown here is derived from an EMBL/GenBank/DDBJ whole genome shotgun (WGS) entry which is preliminary data.</text>
</comment>
<evidence type="ECO:0000313" key="5">
    <source>
        <dbReference type="Proteomes" id="UP001375240"/>
    </source>
</evidence>
<name>A0AAV9V1L3_9PEZI</name>
<dbReference type="Gene3D" id="1.25.40.20">
    <property type="entry name" value="Ankyrin repeat-containing domain"/>
    <property type="match status" value="4"/>
</dbReference>
<reference evidence="4 5" key="1">
    <citation type="submission" date="2019-10" db="EMBL/GenBank/DDBJ databases">
        <authorList>
            <person name="Palmer J.M."/>
        </authorList>
    </citation>
    <scope>NUCLEOTIDE SEQUENCE [LARGE SCALE GENOMIC DNA]</scope>
    <source>
        <strain evidence="4 5">TWF696</strain>
    </source>
</reference>
<evidence type="ECO:0000256" key="3">
    <source>
        <dbReference type="PROSITE-ProRule" id="PRU00023"/>
    </source>
</evidence>
<dbReference type="AlphaFoldDB" id="A0AAV9V1L3"/>
<dbReference type="InterPro" id="IPR002110">
    <property type="entry name" value="Ankyrin_rpt"/>
</dbReference>
<dbReference type="SMART" id="SM00248">
    <property type="entry name" value="ANK"/>
    <property type="match status" value="12"/>
</dbReference>
<evidence type="ECO:0000256" key="1">
    <source>
        <dbReference type="ARBA" id="ARBA00022737"/>
    </source>
</evidence>
<dbReference type="PROSITE" id="PS50088">
    <property type="entry name" value="ANK_REPEAT"/>
    <property type="match status" value="4"/>
</dbReference>
<organism evidence="4 5">
    <name type="scientific">Orbilia brochopaga</name>
    <dbReference type="NCBI Taxonomy" id="3140254"/>
    <lineage>
        <taxon>Eukaryota</taxon>
        <taxon>Fungi</taxon>
        <taxon>Dikarya</taxon>
        <taxon>Ascomycota</taxon>
        <taxon>Pezizomycotina</taxon>
        <taxon>Orbiliomycetes</taxon>
        <taxon>Orbiliales</taxon>
        <taxon>Orbiliaceae</taxon>
        <taxon>Orbilia</taxon>
    </lineage>
</organism>
<evidence type="ECO:0000256" key="2">
    <source>
        <dbReference type="ARBA" id="ARBA00023043"/>
    </source>
</evidence>
<keyword evidence="1" id="KW-0677">Repeat</keyword>
<dbReference type="Pfam" id="PF12796">
    <property type="entry name" value="Ank_2"/>
    <property type="match status" value="5"/>
</dbReference>
<feature type="repeat" description="ANK" evidence="3">
    <location>
        <begin position="403"/>
        <end position="435"/>
    </location>
</feature>
<dbReference type="PROSITE" id="PS50297">
    <property type="entry name" value="ANK_REP_REGION"/>
    <property type="match status" value="4"/>
</dbReference>
<dbReference type="Proteomes" id="UP001375240">
    <property type="component" value="Unassembled WGS sequence"/>
</dbReference>
<evidence type="ECO:0000313" key="4">
    <source>
        <dbReference type="EMBL" id="KAK6353489.1"/>
    </source>
</evidence>
<dbReference type="PRINTS" id="PR01415">
    <property type="entry name" value="ANKYRIN"/>
</dbReference>
<keyword evidence="2 3" id="KW-0040">ANK repeat</keyword>
<dbReference type="PANTHER" id="PTHR24173">
    <property type="entry name" value="ANKYRIN REPEAT CONTAINING"/>
    <property type="match status" value="1"/>
</dbReference>
<gene>
    <name evidence="4" type="ORF">TWF696_005452</name>
</gene>
<proteinExistence type="predicted"/>
<dbReference type="SUPFAM" id="SSF48403">
    <property type="entry name" value="Ankyrin repeat"/>
    <property type="match status" value="2"/>
</dbReference>
<protein>
    <submittedName>
        <fullName evidence="4">Uncharacterized protein</fullName>
    </submittedName>
</protein>
<dbReference type="EMBL" id="JAVHNQ010000003">
    <property type="protein sequence ID" value="KAK6353489.1"/>
    <property type="molecule type" value="Genomic_DNA"/>
</dbReference>